<dbReference type="SUPFAM" id="SSF55961">
    <property type="entry name" value="Bet v1-like"/>
    <property type="match status" value="1"/>
</dbReference>
<gene>
    <name evidence="1" type="ORF">BC936DRAFT_148004</name>
</gene>
<keyword evidence="2" id="KW-1185">Reference proteome</keyword>
<accession>A0A433D3Z8</accession>
<comment type="caution">
    <text evidence="1">The sequence shown here is derived from an EMBL/GenBank/DDBJ whole genome shotgun (WGS) entry which is preliminary data.</text>
</comment>
<organism evidence="1 2">
    <name type="scientific">Jimgerdemannia flammicorona</name>
    <dbReference type="NCBI Taxonomy" id="994334"/>
    <lineage>
        <taxon>Eukaryota</taxon>
        <taxon>Fungi</taxon>
        <taxon>Fungi incertae sedis</taxon>
        <taxon>Mucoromycota</taxon>
        <taxon>Mucoromycotina</taxon>
        <taxon>Endogonomycetes</taxon>
        <taxon>Endogonales</taxon>
        <taxon>Endogonaceae</taxon>
        <taxon>Jimgerdemannia</taxon>
    </lineage>
</organism>
<sequence length="144" mass="16135">MSVTRISESTVVPAPLADVWAKVRNTDFSWWGLVKNVELKDAKSASEVGGERRITFKDGTVQVARIVELSDLEHFVTYEFVESDPPVGYLSAIHTLRLHHVTSDNTTFVEWSTEFSSDAGQAIIQDSSFKRKDGLQDLVRAVHK</sequence>
<dbReference type="OrthoDB" id="10255646at2759"/>
<dbReference type="Proteomes" id="UP000268093">
    <property type="component" value="Unassembled WGS sequence"/>
</dbReference>
<evidence type="ECO:0000313" key="2">
    <source>
        <dbReference type="Proteomes" id="UP000268093"/>
    </source>
</evidence>
<protein>
    <submittedName>
        <fullName evidence="1">Uncharacterized protein</fullName>
    </submittedName>
</protein>
<dbReference type="EMBL" id="RBNI01007075">
    <property type="protein sequence ID" value="RUP45572.1"/>
    <property type="molecule type" value="Genomic_DNA"/>
</dbReference>
<name>A0A433D3Z8_9FUNG</name>
<dbReference type="PANTHER" id="PTHR39332">
    <property type="entry name" value="BLL4707 PROTEIN"/>
    <property type="match status" value="1"/>
</dbReference>
<dbReference type="PANTHER" id="PTHR39332:SF7">
    <property type="entry name" value="SRPBCC FAMILY PROTEIN"/>
    <property type="match status" value="1"/>
</dbReference>
<evidence type="ECO:0000313" key="1">
    <source>
        <dbReference type="EMBL" id="RUP45572.1"/>
    </source>
</evidence>
<dbReference type="InterPro" id="IPR023393">
    <property type="entry name" value="START-like_dom_sf"/>
</dbReference>
<dbReference type="InterPro" id="IPR019587">
    <property type="entry name" value="Polyketide_cyclase/dehydratase"/>
</dbReference>
<reference evidence="1 2" key="1">
    <citation type="journal article" date="2018" name="New Phytol.">
        <title>Phylogenomics of Endogonaceae and evolution of mycorrhizas within Mucoromycota.</title>
        <authorList>
            <person name="Chang Y."/>
            <person name="Desiro A."/>
            <person name="Na H."/>
            <person name="Sandor L."/>
            <person name="Lipzen A."/>
            <person name="Clum A."/>
            <person name="Barry K."/>
            <person name="Grigoriev I.V."/>
            <person name="Martin F.M."/>
            <person name="Stajich J.E."/>
            <person name="Smith M.E."/>
            <person name="Bonito G."/>
            <person name="Spatafora J.W."/>
        </authorList>
    </citation>
    <scope>NUCLEOTIDE SEQUENCE [LARGE SCALE GENOMIC DNA]</scope>
    <source>
        <strain evidence="1 2">GMNB39</strain>
    </source>
</reference>
<proteinExistence type="predicted"/>
<dbReference type="CDD" id="cd07821">
    <property type="entry name" value="PYR_PYL_RCAR_like"/>
    <property type="match status" value="1"/>
</dbReference>
<dbReference type="Pfam" id="PF10604">
    <property type="entry name" value="Polyketide_cyc2"/>
    <property type="match status" value="1"/>
</dbReference>
<dbReference type="Gene3D" id="3.30.530.20">
    <property type="match status" value="1"/>
</dbReference>